<dbReference type="EnsemblPlants" id="TraesCS5D02G360100.1">
    <property type="protein sequence ID" value="TraesCS5D02G360100.1.cds1"/>
    <property type="gene ID" value="TraesCS5D02G360100"/>
</dbReference>
<evidence type="ECO:0000259" key="1">
    <source>
        <dbReference type="Pfam" id="PF03478"/>
    </source>
</evidence>
<feature type="domain" description="KIB1-4 beta-propeller" evidence="1">
    <location>
        <begin position="92"/>
        <end position="377"/>
    </location>
</feature>
<protein>
    <recommendedName>
        <fullName evidence="1">KIB1-4 beta-propeller domain-containing protein</fullName>
    </recommendedName>
</protein>
<dbReference type="InterPro" id="IPR050942">
    <property type="entry name" value="F-box_BR-signaling"/>
</dbReference>
<evidence type="ECO:0000313" key="2">
    <source>
        <dbReference type="EnsemblPlants" id="TraesCS5D02G360100.1.cds1"/>
    </source>
</evidence>
<dbReference type="OMA" id="MCHRSYL"/>
<reference evidence="2" key="1">
    <citation type="submission" date="2018-08" db="EMBL/GenBank/DDBJ databases">
        <authorList>
            <person name="Rossello M."/>
        </authorList>
    </citation>
    <scope>NUCLEOTIDE SEQUENCE [LARGE SCALE GENOMIC DNA]</scope>
    <source>
        <strain evidence="2">cv. Chinese Spring</strain>
    </source>
</reference>
<dbReference type="PANTHER" id="PTHR44259">
    <property type="entry name" value="OS07G0183000 PROTEIN-RELATED"/>
    <property type="match status" value="1"/>
</dbReference>
<organism evidence="2">
    <name type="scientific">Triticum aestivum</name>
    <name type="common">Wheat</name>
    <dbReference type="NCBI Taxonomy" id="4565"/>
    <lineage>
        <taxon>Eukaryota</taxon>
        <taxon>Viridiplantae</taxon>
        <taxon>Streptophyta</taxon>
        <taxon>Embryophyta</taxon>
        <taxon>Tracheophyta</taxon>
        <taxon>Spermatophyta</taxon>
        <taxon>Magnoliopsida</taxon>
        <taxon>Liliopsida</taxon>
        <taxon>Poales</taxon>
        <taxon>Poaceae</taxon>
        <taxon>BOP clade</taxon>
        <taxon>Pooideae</taxon>
        <taxon>Triticodae</taxon>
        <taxon>Triticeae</taxon>
        <taxon>Triticinae</taxon>
        <taxon>Triticum</taxon>
    </lineage>
</organism>
<dbReference type="Pfam" id="PF03478">
    <property type="entry name" value="Beta-prop_KIB1-4"/>
    <property type="match status" value="1"/>
</dbReference>
<dbReference type="OrthoDB" id="692399at2759"/>
<dbReference type="Gramene" id="TraesWEE_scaffold_133639_01G000100.1">
    <property type="protein sequence ID" value="TraesWEE_scaffold_133639_01G000100.1"/>
    <property type="gene ID" value="TraesWEE_scaffold_133639_01G000100"/>
</dbReference>
<evidence type="ECO:0000313" key="3">
    <source>
        <dbReference type="Proteomes" id="UP000019116"/>
    </source>
</evidence>
<dbReference type="Gramene" id="TraesCS5D02G360100.1">
    <property type="protein sequence ID" value="TraesCS5D02G360100.1.cds1"/>
    <property type="gene ID" value="TraesCS5D02G360100"/>
</dbReference>
<dbReference type="Gramene" id="TraesCS5D03G0811500.1">
    <property type="protein sequence ID" value="TraesCS5D03G0811500.1.CDS1"/>
    <property type="gene ID" value="TraesCS5D03G0811500"/>
</dbReference>
<dbReference type="Gramene" id="TraesRN5D0100853000.1">
    <property type="protein sequence ID" value="TraesRN5D0100853000.1"/>
    <property type="gene ID" value="TraesRN5D0100853000"/>
</dbReference>
<name>A0A3B6MXX6_WHEAT</name>
<dbReference type="Gramene" id="TraesROB_scaffold_125872_01G000100.1">
    <property type="protein sequence ID" value="TraesROB_scaffold_125872_01G000100.1"/>
    <property type="gene ID" value="TraesROB_scaffold_125872_01G000100"/>
</dbReference>
<dbReference type="AlphaFoldDB" id="A0A3B6MXX6"/>
<accession>A0A3B6MXX6</accession>
<dbReference type="Proteomes" id="UP000019116">
    <property type="component" value="Chromosome 5D"/>
</dbReference>
<dbReference type="PANTHER" id="PTHR44259:SF111">
    <property type="entry name" value="OS04G0167600 PROTEIN"/>
    <property type="match status" value="1"/>
</dbReference>
<dbReference type="Gramene" id="TraesCAD_scaffold_090347_01G000200.1">
    <property type="protein sequence ID" value="TraesCAD_scaffold_090347_01G000200.1"/>
    <property type="gene ID" value="TraesCAD_scaffold_090347_01G000200"/>
</dbReference>
<dbReference type="InterPro" id="IPR005174">
    <property type="entry name" value="KIB1-4_b-propeller"/>
</dbReference>
<sequence length="418" mass="46028">MATTTMARPPSPRPVLLDEYRDWSSLPEELLEHIGKMLHSRRDAFKFRSMCPGWRAALPFTKYFAPMLMMLPFCPNSPDIAVTFFTAADGGETTFTRNLPSLRGKTLRGSSHGWLALVDEAGYVTLLNPLTGATVKLPLADERVLAASYRHYAFPDGNWVILPAVRGQHEWVRLEEMKKSEIFREIVLSSSSPGSGDCVAMAALAESSTVAFCRVGVDVAWTLLDTNGPKSCVTSVVHFGGSRFLAIFNGHNGRFVSPDVAVVGAISICDVAGAAPAATWIRSLHAAPKKKSDWACKYMQVNGELYLVASKVPGCTNLCRVYKSNIFAKRPKWIRVKNAPGVTLFVSTNFTKGDSEGAASVSGFKENSIYCMDYNVYRNQLELKIIDIANGTCEFQPFHGKIQDSAGTLCWIQPNHWK</sequence>
<keyword evidence="3" id="KW-1185">Reference proteome</keyword>
<reference evidence="2" key="2">
    <citation type="submission" date="2018-10" db="UniProtKB">
        <authorList>
            <consortium name="EnsemblPlants"/>
        </authorList>
    </citation>
    <scope>IDENTIFICATION</scope>
</reference>
<proteinExistence type="predicted"/>